<dbReference type="InParanoid" id="A0A6L2PKM3"/>
<gene>
    <name evidence="1" type="ORF">Cfor_00686</name>
</gene>
<dbReference type="Proteomes" id="UP000502823">
    <property type="component" value="Unassembled WGS sequence"/>
</dbReference>
<accession>A0A6L2PKM3</accession>
<name>A0A6L2PKM3_COPFO</name>
<evidence type="ECO:0000313" key="2">
    <source>
        <dbReference type="Proteomes" id="UP000502823"/>
    </source>
</evidence>
<dbReference type="EMBL" id="BLKM01007598">
    <property type="protein sequence ID" value="GFG31068.1"/>
    <property type="molecule type" value="Genomic_DNA"/>
</dbReference>
<comment type="caution">
    <text evidence="1">The sequence shown here is derived from an EMBL/GenBank/DDBJ whole genome shotgun (WGS) entry which is preliminary data.</text>
</comment>
<feature type="non-terminal residue" evidence="1">
    <location>
        <position position="1"/>
    </location>
</feature>
<dbReference type="AlphaFoldDB" id="A0A6L2PKM3"/>
<protein>
    <submittedName>
        <fullName evidence="1">Uncharacterized protein</fullName>
    </submittedName>
</protein>
<sequence length="99" mass="10512">FCGSCSEPLIVPVPPPILTSVEVATVNRSLFQCHQLPAAAVSTYSWDIRPKELRLPGGPSQPLGSTATPSNIPVAADMELNGTAIKERLMANRLPESCV</sequence>
<reference evidence="2" key="1">
    <citation type="submission" date="2020-01" db="EMBL/GenBank/DDBJ databases">
        <title>Draft genome sequence of the Termite Coptotermes fromosanus.</title>
        <authorList>
            <person name="Itakura S."/>
            <person name="Yosikawa Y."/>
            <person name="Umezawa K."/>
        </authorList>
    </citation>
    <scope>NUCLEOTIDE SEQUENCE [LARGE SCALE GENOMIC DNA]</scope>
</reference>
<dbReference type="OrthoDB" id="6739033at2759"/>
<keyword evidence="2" id="KW-1185">Reference proteome</keyword>
<organism evidence="1 2">
    <name type="scientific">Coptotermes formosanus</name>
    <name type="common">Formosan subterranean termite</name>
    <dbReference type="NCBI Taxonomy" id="36987"/>
    <lineage>
        <taxon>Eukaryota</taxon>
        <taxon>Metazoa</taxon>
        <taxon>Ecdysozoa</taxon>
        <taxon>Arthropoda</taxon>
        <taxon>Hexapoda</taxon>
        <taxon>Insecta</taxon>
        <taxon>Pterygota</taxon>
        <taxon>Neoptera</taxon>
        <taxon>Polyneoptera</taxon>
        <taxon>Dictyoptera</taxon>
        <taxon>Blattodea</taxon>
        <taxon>Blattoidea</taxon>
        <taxon>Termitoidae</taxon>
        <taxon>Rhinotermitidae</taxon>
        <taxon>Coptotermes</taxon>
    </lineage>
</organism>
<proteinExistence type="predicted"/>
<evidence type="ECO:0000313" key="1">
    <source>
        <dbReference type="EMBL" id="GFG31068.1"/>
    </source>
</evidence>